<sequence>MDNAANDLRDGECARRVSDADDDAPADGGGRRGEAELGVPVGGAAERRTAVDVCDDGARGIFQVIREDAADVEVAEVRVSSLDAFLAQDYVRGFAVGDKFFVRLALVEAEDGSFAVLTIHHALYDGWSLSMLMGDLMNAYSGVAVPSRPSFCNVVDYIKAQDAAATEAYWQSYLSGAVPSPIGSLVDLSPEAGEARPLSTVCKVSMADLTKAAQRCGVTVADLTKLAWAAALRKYTRQDDVVFGEVLANRDIAVKDADKIMGPLISTVPCRVRFDDASTLSSQLKCVLTDRVATVEHSHASLTDVKRWSGIEGDLFDTLLVYQNLPGTKDNALATDCEEVREEHGGASIHGVRV</sequence>
<dbReference type="GO" id="GO:0043041">
    <property type="term" value="P:amino acid activation for nonribosomal peptide biosynthetic process"/>
    <property type="evidence" value="ECO:0007669"/>
    <property type="project" value="TreeGrafter"/>
</dbReference>
<reference evidence="3 4" key="1">
    <citation type="submission" date="2018-08" db="EMBL/GenBank/DDBJ databases">
        <title>Aphanomyces genome sequencing and annotation.</title>
        <authorList>
            <person name="Minardi D."/>
            <person name="Oidtmann B."/>
            <person name="Van Der Giezen M."/>
            <person name="Studholme D.J."/>
        </authorList>
    </citation>
    <scope>NUCLEOTIDE SEQUENCE [LARGE SCALE GENOMIC DNA]</scope>
    <source>
        <strain evidence="3 4">NJM0002</strain>
    </source>
</reference>
<dbReference type="GO" id="GO:0044550">
    <property type="term" value="P:secondary metabolite biosynthetic process"/>
    <property type="evidence" value="ECO:0007669"/>
    <property type="project" value="TreeGrafter"/>
</dbReference>
<dbReference type="GO" id="GO:0031177">
    <property type="term" value="F:phosphopantetheine binding"/>
    <property type="evidence" value="ECO:0007669"/>
    <property type="project" value="TreeGrafter"/>
</dbReference>
<dbReference type="AlphaFoldDB" id="A0A3R6ZIG8"/>
<dbReference type="VEuPathDB" id="FungiDB:H310_13966"/>
<dbReference type="Gene3D" id="3.30.559.30">
    <property type="entry name" value="Nonribosomal peptide synthetase, condensation domain"/>
    <property type="match status" value="1"/>
</dbReference>
<dbReference type="EMBL" id="QUSY01002056">
    <property type="protein sequence ID" value="RHY22571.1"/>
    <property type="molecule type" value="Genomic_DNA"/>
</dbReference>
<dbReference type="InterPro" id="IPR001242">
    <property type="entry name" value="Condensation_dom"/>
</dbReference>
<feature type="region of interest" description="Disordered" evidence="1">
    <location>
        <begin position="1"/>
        <end position="39"/>
    </location>
</feature>
<dbReference type="PANTHER" id="PTHR45527:SF1">
    <property type="entry name" value="FATTY ACID SYNTHASE"/>
    <property type="match status" value="1"/>
</dbReference>
<gene>
    <name evidence="3" type="ORF">DYB32_009460</name>
</gene>
<proteinExistence type="predicted"/>
<comment type="caution">
    <text evidence="3">The sequence shown here is derived from an EMBL/GenBank/DDBJ whole genome shotgun (WGS) entry which is preliminary data.</text>
</comment>
<dbReference type="PANTHER" id="PTHR45527">
    <property type="entry name" value="NONRIBOSOMAL PEPTIDE SYNTHETASE"/>
    <property type="match status" value="1"/>
</dbReference>
<accession>A0A3R6ZIG8</accession>
<dbReference type="GO" id="GO:0003824">
    <property type="term" value="F:catalytic activity"/>
    <property type="evidence" value="ECO:0007669"/>
    <property type="project" value="InterPro"/>
</dbReference>
<protein>
    <recommendedName>
        <fullName evidence="2">Condensation domain-containing protein</fullName>
    </recommendedName>
</protein>
<name>A0A3R6ZIG8_9STRA</name>
<evidence type="ECO:0000313" key="3">
    <source>
        <dbReference type="EMBL" id="RHY22571.1"/>
    </source>
</evidence>
<organism evidence="3 4">
    <name type="scientific">Aphanomyces invadans</name>
    <dbReference type="NCBI Taxonomy" id="157072"/>
    <lineage>
        <taxon>Eukaryota</taxon>
        <taxon>Sar</taxon>
        <taxon>Stramenopiles</taxon>
        <taxon>Oomycota</taxon>
        <taxon>Saprolegniomycetes</taxon>
        <taxon>Saprolegniales</taxon>
        <taxon>Verrucalvaceae</taxon>
        <taxon>Aphanomyces</taxon>
    </lineage>
</organism>
<evidence type="ECO:0000313" key="4">
    <source>
        <dbReference type="Proteomes" id="UP000285060"/>
    </source>
</evidence>
<dbReference type="SUPFAM" id="SSF52777">
    <property type="entry name" value="CoA-dependent acyltransferases"/>
    <property type="match status" value="2"/>
</dbReference>
<evidence type="ECO:0000256" key="1">
    <source>
        <dbReference type="SAM" id="MobiDB-lite"/>
    </source>
</evidence>
<dbReference type="VEuPathDB" id="FungiDB:H310_13964"/>
<dbReference type="Proteomes" id="UP000285060">
    <property type="component" value="Unassembled WGS sequence"/>
</dbReference>
<evidence type="ECO:0000259" key="2">
    <source>
        <dbReference type="Pfam" id="PF00668"/>
    </source>
</evidence>
<dbReference type="Gene3D" id="3.30.559.10">
    <property type="entry name" value="Chloramphenicol acetyltransferase-like domain"/>
    <property type="match status" value="1"/>
</dbReference>
<feature type="compositionally biased region" description="Basic and acidic residues" evidence="1">
    <location>
        <begin position="7"/>
        <end position="19"/>
    </location>
</feature>
<keyword evidence="4" id="KW-1185">Reference proteome</keyword>
<dbReference type="Pfam" id="PF00668">
    <property type="entry name" value="Condensation"/>
    <property type="match status" value="1"/>
</dbReference>
<dbReference type="InterPro" id="IPR023213">
    <property type="entry name" value="CAT-like_dom_sf"/>
</dbReference>
<dbReference type="GO" id="GO:0005737">
    <property type="term" value="C:cytoplasm"/>
    <property type="evidence" value="ECO:0007669"/>
    <property type="project" value="TreeGrafter"/>
</dbReference>
<feature type="domain" description="Condensation" evidence="2">
    <location>
        <begin position="61"/>
        <end position="330"/>
    </location>
</feature>